<organism evidence="1 2">
    <name type="scientific">Diphasiastrum complanatum</name>
    <name type="common">Issler's clubmoss</name>
    <name type="synonym">Lycopodium complanatum</name>
    <dbReference type="NCBI Taxonomy" id="34168"/>
    <lineage>
        <taxon>Eukaryota</taxon>
        <taxon>Viridiplantae</taxon>
        <taxon>Streptophyta</taxon>
        <taxon>Embryophyta</taxon>
        <taxon>Tracheophyta</taxon>
        <taxon>Lycopodiopsida</taxon>
        <taxon>Lycopodiales</taxon>
        <taxon>Lycopodiaceae</taxon>
        <taxon>Lycopodioideae</taxon>
        <taxon>Diphasiastrum</taxon>
    </lineage>
</organism>
<gene>
    <name evidence="1" type="ORF">O6H91_13G031800</name>
</gene>
<dbReference type="Proteomes" id="UP001162992">
    <property type="component" value="Chromosome 13"/>
</dbReference>
<accession>A0ACC2BTJ5</accession>
<sequence length="737" mass="84748">MTGMVFVCDVALCGRFYHLECVSKMLVSIEEQVTFVEQIKTGSEAFSCPLHRCFTCKKGDIKENDALRLYGCRRCPRAWHKQCISNKLAFYDGEWVPGLRGWEMNGMRFLYCLRHEMDEDLGTPVRNHLVFPKGPSIGYSSYASLKKERKLSAEKTAPSLFQQASHTKHNNLPAISKVHKMGSLGRMGTKIIQKSPAPAIKKSSVGINSVTSPKTKIFPSFNEEVKKMIESIIDTSKKVVTFDTVVANLSVPIVYKEPIGSVRKNLCLGKLDSILHALMKSRECLLRGAIEEARCIFPEESIRILERSKNKLRVYLAPILHGVRYTSYGRHFTKLEKLQEIVNRLHWYVDDGDMVVDFCCGSNDFSRLMVEKLTQCRKDCEYKNFDIIQPKHDFNFTKRDWLSVKKHELPSGDKLIMGLNPPFGVFAQLANTMVQHALTFKPKLLILIVPKETKRLEYCGYECIWEDPYLLSGQAFYFPGSVDINDKSLSQENFDVPPLYLWSRSDWATRHRQVAAEQGHLENSIPLRTDMLHPVPQVWSTRRFETQPESRIHEWRHFTDQCAVPAKDFDPSKIMIAGAEHHVRGEFNQQQREKIFGANTPDYGAQIKPQHRQQSESPSHYRKLVDSWNKDPSGNQMVFGQELQELEMVPNRQPEDPALDLDSCEEAPRQFVSAFEEHRRFAMGRQYPGCEILVQTRSFTPDRPCLPSSRPYHDFQLYNRTPPELAFDGHTGGWIED</sequence>
<proteinExistence type="predicted"/>
<name>A0ACC2BTJ5_DIPCM</name>
<keyword evidence="2" id="KW-1185">Reference proteome</keyword>
<protein>
    <submittedName>
        <fullName evidence="1">Uncharacterized protein</fullName>
    </submittedName>
</protein>
<reference evidence="2" key="1">
    <citation type="journal article" date="2024" name="Proc. Natl. Acad. Sci. U.S.A.">
        <title>Extraordinary preservation of gene collinearity over three hundred million years revealed in homosporous lycophytes.</title>
        <authorList>
            <person name="Li C."/>
            <person name="Wickell D."/>
            <person name="Kuo L.Y."/>
            <person name="Chen X."/>
            <person name="Nie B."/>
            <person name="Liao X."/>
            <person name="Peng D."/>
            <person name="Ji J."/>
            <person name="Jenkins J."/>
            <person name="Williams M."/>
            <person name="Shu S."/>
            <person name="Plott C."/>
            <person name="Barry K."/>
            <person name="Rajasekar S."/>
            <person name="Grimwood J."/>
            <person name="Han X."/>
            <person name="Sun S."/>
            <person name="Hou Z."/>
            <person name="He W."/>
            <person name="Dai G."/>
            <person name="Sun C."/>
            <person name="Schmutz J."/>
            <person name="Leebens-Mack J.H."/>
            <person name="Li F.W."/>
            <person name="Wang L."/>
        </authorList>
    </citation>
    <scope>NUCLEOTIDE SEQUENCE [LARGE SCALE GENOMIC DNA]</scope>
    <source>
        <strain evidence="2">cv. PW_Plant_1</strain>
    </source>
</reference>
<evidence type="ECO:0000313" key="2">
    <source>
        <dbReference type="Proteomes" id="UP001162992"/>
    </source>
</evidence>
<evidence type="ECO:0000313" key="1">
    <source>
        <dbReference type="EMBL" id="KAJ7533074.1"/>
    </source>
</evidence>
<dbReference type="EMBL" id="CM055104">
    <property type="protein sequence ID" value="KAJ7533074.1"/>
    <property type="molecule type" value="Genomic_DNA"/>
</dbReference>
<comment type="caution">
    <text evidence="1">The sequence shown here is derived from an EMBL/GenBank/DDBJ whole genome shotgun (WGS) entry which is preliminary data.</text>
</comment>